<reference evidence="3" key="1">
    <citation type="journal article" date="2019" name="Int. J. Syst. Evol. Microbiol.">
        <title>The Global Catalogue of Microorganisms (GCM) 10K type strain sequencing project: providing services to taxonomists for standard genome sequencing and annotation.</title>
        <authorList>
            <consortium name="The Broad Institute Genomics Platform"/>
            <consortium name="The Broad Institute Genome Sequencing Center for Infectious Disease"/>
            <person name="Wu L."/>
            <person name="Ma J."/>
        </authorList>
    </citation>
    <scope>NUCLEOTIDE SEQUENCE [LARGE SCALE GENOMIC DNA]</scope>
    <source>
        <strain evidence="3">CGMCC 1.15439</strain>
    </source>
</reference>
<dbReference type="InterPro" id="IPR008984">
    <property type="entry name" value="SMAD_FHA_dom_sf"/>
</dbReference>
<feature type="domain" description="YscD cytoplasmic" evidence="1">
    <location>
        <begin position="7"/>
        <end position="98"/>
    </location>
</feature>
<gene>
    <name evidence="2" type="ORF">GCM10010981_09800</name>
</gene>
<name>A0ABQ1FP99_9GAMM</name>
<dbReference type="Gene3D" id="2.60.200.20">
    <property type="match status" value="1"/>
</dbReference>
<dbReference type="Proteomes" id="UP000620046">
    <property type="component" value="Unassembled WGS sequence"/>
</dbReference>
<protein>
    <recommendedName>
        <fullName evidence="1">YscD cytoplasmic domain-containing protein</fullName>
    </recommendedName>
</protein>
<sequence>MDNVALRILSGKHAGAIVSLLAEKNWSIGQGEHADILLLDEDMQELHARLAWATDEGVWYLTALADNVSVFDYTLKPAASAVLMPGSAFAIGSLAFDMATVARLDERGRVTTKIHTQEDEHQARMRFLHHAHPWRYRLAVARSMLQQRYIAAALGVTVSSAAIVAVLLSRPELATEYLEDATEEIAKLYPDVSHQLDTVTGVTTYKGYVKDQQELGALRQLALKANFGAVIMNVLPMDVLALNVSSTMETYYRNPQVKVTGPGEIEVDIWSEDAIKDLAGWNVAAVEAKVLQELPEVKVISLQMKRSDASQISVPLNRFDFSIVSASSGQSFVVNQRGDRFFTGAQLKEGHLDFIDLCRVKLISSEDRTIFNMHISENMKGECK</sequence>
<dbReference type="EMBL" id="BMJA01000001">
    <property type="protein sequence ID" value="GGA23521.1"/>
    <property type="molecule type" value="Genomic_DNA"/>
</dbReference>
<dbReference type="Pfam" id="PF16697">
    <property type="entry name" value="Yop-YscD_cpl"/>
    <property type="match status" value="1"/>
</dbReference>
<accession>A0ABQ1FP99</accession>
<evidence type="ECO:0000313" key="2">
    <source>
        <dbReference type="EMBL" id="GGA23521.1"/>
    </source>
</evidence>
<organism evidence="2 3">
    <name type="scientific">Dyella nitratireducens</name>
    <dbReference type="NCBI Taxonomy" id="1849580"/>
    <lineage>
        <taxon>Bacteria</taxon>
        <taxon>Pseudomonadati</taxon>
        <taxon>Pseudomonadota</taxon>
        <taxon>Gammaproteobacteria</taxon>
        <taxon>Lysobacterales</taxon>
        <taxon>Rhodanobacteraceae</taxon>
        <taxon>Dyella</taxon>
    </lineage>
</organism>
<comment type="caution">
    <text evidence="2">The sequence shown here is derived from an EMBL/GenBank/DDBJ whole genome shotgun (WGS) entry which is preliminary data.</text>
</comment>
<keyword evidence="3" id="KW-1185">Reference proteome</keyword>
<dbReference type="RefSeq" id="WP_188793115.1">
    <property type="nucleotide sequence ID" value="NZ_BMJA01000001.1"/>
</dbReference>
<dbReference type="InterPro" id="IPR032030">
    <property type="entry name" value="YscD_cytoplasmic_dom"/>
</dbReference>
<proteinExistence type="predicted"/>
<dbReference type="SUPFAM" id="SSF49879">
    <property type="entry name" value="SMAD/FHA domain"/>
    <property type="match status" value="1"/>
</dbReference>
<evidence type="ECO:0000313" key="3">
    <source>
        <dbReference type="Proteomes" id="UP000620046"/>
    </source>
</evidence>
<evidence type="ECO:0000259" key="1">
    <source>
        <dbReference type="Pfam" id="PF16697"/>
    </source>
</evidence>